<comment type="catalytic activity">
    <reaction evidence="20">
        <text>a neolactoside nLc4Cer + GDP-beta-L-fucose = a neolactoside III(3)-alpha-Fuc-nLc4Cer + GDP + H(+)</text>
        <dbReference type="Rhea" id="RHEA:48376"/>
        <dbReference type="ChEBI" id="CHEBI:15378"/>
        <dbReference type="ChEBI" id="CHEBI:57273"/>
        <dbReference type="ChEBI" id="CHEBI:58189"/>
        <dbReference type="ChEBI" id="CHEBI:90376"/>
        <dbReference type="ChEBI" id="CHEBI:90379"/>
    </reaction>
    <physiologicalReaction direction="left-to-right" evidence="20">
        <dbReference type="Rhea" id="RHEA:48377"/>
    </physiologicalReaction>
</comment>
<comment type="catalytic activity">
    <reaction evidence="18">
        <text>alpha-N-glycoloylneuraminosyl-(2-&gt;3)-beta-D-galactosyl-(1-&gt;4)-N-acetyl-beta-D-glucosaminyl-(1-&gt;3)-beta-D-galactosyl-(1-&gt;4)-N-acetyl-beta-D-glucosaminyl-(1-&gt;3)-beta-D-galactosyl-(1-&gt;4)-beta-D-glucosyl-(1&lt;-&gt;1')-ceramide + GDP-beta-L-fucose = alpha-N-glycoloylneuraminosyl-(2-&gt;3)-beta-D-galactosyl-(1-&gt;4)-N-acetyl-beta-D-glucosaminyl-(1-&gt;3)-beta-D-galactosyl-(1-&gt;4)-[alpha-L-fucosyl-(1-&gt;3)]-N-acetyl-beta-D-glucosaminyl-(1-&gt;3)-beta-D-galactosyl-(1-&gt;4)-beta-D-glucosyl-(1&lt;-&gt;1')-ceramide + GDP + H(+)</text>
        <dbReference type="Rhea" id="RHEA:48388"/>
        <dbReference type="ChEBI" id="CHEBI:15378"/>
        <dbReference type="ChEBI" id="CHEBI:57273"/>
        <dbReference type="ChEBI" id="CHEBI:58189"/>
        <dbReference type="ChEBI" id="CHEBI:90383"/>
        <dbReference type="ChEBI" id="CHEBI:90384"/>
    </reaction>
    <physiologicalReaction direction="left-to-right" evidence="18">
        <dbReference type="Rhea" id="RHEA:48389"/>
    </physiologicalReaction>
</comment>
<keyword evidence="12 24" id="KW-0472">Membrane</keyword>
<evidence type="ECO:0000256" key="18">
    <source>
        <dbReference type="ARBA" id="ARBA00036295"/>
    </source>
</evidence>
<feature type="domain" description="Fucosyltransferase N-terminal" evidence="26">
    <location>
        <begin position="106"/>
        <end position="213"/>
    </location>
</feature>
<proteinExistence type="inferred from homology"/>
<dbReference type="GO" id="GO:0032580">
    <property type="term" value="C:Golgi cisterna membrane"/>
    <property type="evidence" value="ECO:0007669"/>
    <property type="project" value="UniProtKB-SubCell"/>
</dbReference>
<dbReference type="InterPro" id="IPR055270">
    <property type="entry name" value="Glyco_tran_10_C"/>
</dbReference>
<dbReference type="InterPro" id="IPR001503">
    <property type="entry name" value="Glyco_trans_10"/>
</dbReference>
<gene>
    <name evidence="27" type="primary">FUT9</name>
</gene>
<comment type="catalytic activity">
    <reaction evidence="15">
        <text>a beta-D-galactosyl-(1-&gt;4)-N-acetyl-beta-D-glucosaminyl derivative + GDP-beta-L-fucose = a beta-D-galactosyl-(1-&gt;4)-[alpha-L-fucosyl-(1-&gt;3)]-N-acetyl-beta-D-glucosaminyl derivative + GDP + H(+)</text>
        <dbReference type="Rhea" id="RHEA:14257"/>
        <dbReference type="ChEBI" id="CHEBI:15378"/>
        <dbReference type="ChEBI" id="CHEBI:57273"/>
        <dbReference type="ChEBI" id="CHEBI:58189"/>
        <dbReference type="ChEBI" id="CHEBI:133507"/>
        <dbReference type="ChEBI" id="CHEBI:137941"/>
        <dbReference type="EC" id="2.4.1.152"/>
    </reaction>
    <physiologicalReaction direction="left-to-right" evidence="15">
        <dbReference type="Rhea" id="RHEA:14258"/>
    </physiologicalReaction>
</comment>
<dbReference type="FunFam" id="3.40.50.11660:FF:000001">
    <property type="entry name" value="alpha-(1,3)-fucosyltransferase 9"/>
    <property type="match status" value="1"/>
</dbReference>
<dbReference type="Pfam" id="PF17039">
    <property type="entry name" value="Glyco_tran_10_N"/>
    <property type="match status" value="1"/>
</dbReference>
<dbReference type="GeneTree" id="ENSGT00940000155095"/>
<evidence type="ECO:0000256" key="7">
    <source>
        <dbReference type="ARBA" id="ARBA00022692"/>
    </source>
</evidence>
<evidence type="ECO:0000256" key="5">
    <source>
        <dbReference type="ARBA" id="ARBA00022676"/>
    </source>
</evidence>
<evidence type="ECO:0000256" key="23">
    <source>
        <dbReference type="ARBA" id="ARBA00043838"/>
    </source>
</evidence>
<name>A0AAY5F105_ELEEL</name>
<evidence type="ECO:0000256" key="19">
    <source>
        <dbReference type="ARBA" id="ARBA00036481"/>
    </source>
</evidence>
<comment type="catalytic activity">
    <reaction evidence="19">
        <text>an N-acetyl-alpha-neuraminyl-(2-&gt;3)-beta-D-galactosyl-(1-&gt;4)-N-acetyl-beta-D-glucosaminyl derivative + GDP-beta-L-fucose = an alpha-Neu5Ac-(2-&gt;3)-beta-D-Gal-(1-&gt;4)-[alpha-L-Fuc-(1-&gt;3)]-beta-D-GlcNAc derivative + GDP + H(+)</text>
        <dbReference type="Rhea" id="RHEA:56076"/>
        <dbReference type="ChEBI" id="CHEBI:15378"/>
        <dbReference type="ChEBI" id="CHEBI:57273"/>
        <dbReference type="ChEBI" id="CHEBI:58189"/>
        <dbReference type="ChEBI" id="CHEBI:136545"/>
        <dbReference type="ChEBI" id="CHEBI:139509"/>
    </reaction>
    <physiologicalReaction direction="left-to-right" evidence="19">
        <dbReference type="Rhea" id="RHEA:56077"/>
    </physiologicalReaction>
</comment>
<organism evidence="27 28">
    <name type="scientific">Electrophorus electricus</name>
    <name type="common">Electric eel</name>
    <name type="synonym">Gymnotus electricus</name>
    <dbReference type="NCBI Taxonomy" id="8005"/>
    <lineage>
        <taxon>Eukaryota</taxon>
        <taxon>Metazoa</taxon>
        <taxon>Chordata</taxon>
        <taxon>Craniata</taxon>
        <taxon>Vertebrata</taxon>
        <taxon>Euteleostomi</taxon>
        <taxon>Actinopterygii</taxon>
        <taxon>Neopterygii</taxon>
        <taxon>Teleostei</taxon>
        <taxon>Ostariophysi</taxon>
        <taxon>Gymnotiformes</taxon>
        <taxon>Gymnotoidei</taxon>
        <taxon>Gymnotidae</taxon>
        <taxon>Electrophorus</taxon>
    </lineage>
</organism>
<feature type="transmembrane region" description="Helical" evidence="24">
    <location>
        <begin position="26"/>
        <end position="44"/>
    </location>
</feature>
<comment type="subcellular location">
    <subcellularLocation>
        <location evidence="24">Golgi apparatus</location>
        <location evidence="24">Golgi stack membrane</location>
        <topology evidence="24">Single-pass type II membrane protein</topology>
    </subcellularLocation>
    <subcellularLocation>
        <location evidence="21">Golgi apparatus</location>
        <location evidence="21">trans-Golgi network membrane</location>
        <topology evidence="21">Single-pass type II membrane protein</topology>
    </subcellularLocation>
</comment>
<comment type="pathway">
    <text evidence="2">Glycolipid biosynthesis.</text>
</comment>
<evidence type="ECO:0000256" key="14">
    <source>
        <dbReference type="ARBA" id="ARBA00023180"/>
    </source>
</evidence>
<evidence type="ECO:0000256" key="16">
    <source>
        <dbReference type="ARBA" id="ARBA00036053"/>
    </source>
</evidence>
<comment type="subunit">
    <text evidence="4">Homodimer.</text>
</comment>
<comment type="catalytic activity">
    <reaction evidence="16">
        <text>alpha-D-galactosyl-(1-&gt;3)-beta-D-galactosyl-(1-&gt;4)-N-acetyl-beta-D-glucosaminyl-(1-&gt;3)-beta-D-galactosyl-(1-&gt;4)-beta-D-glucosyl-(1&lt;-&gt;1')-ceramide + GDP-beta-L-fucose = a neolactoside IV(3)-alpha-Gal,III(3)-alpha-Fuc-nLc4Cer + GDP + H(+)</text>
        <dbReference type="Rhea" id="RHEA:48380"/>
        <dbReference type="ChEBI" id="CHEBI:15378"/>
        <dbReference type="ChEBI" id="CHEBI:57273"/>
        <dbReference type="ChEBI" id="CHEBI:58189"/>
        <dbReference type="ChEBI" id="CHEBI:90380"/>
        <dbReference type="ChEBI" id="CHEBI:90381"/>
    </reaction>
    <physiologicalReaction direction="left-to-right" evidence="16">
        <dbReference type="Rhea" id="RHEA:48381"/>
    </physiologicalReaction>
</comment>
<dbReference type="Pfam" id="PF00852">
    <property type="entry name" value="Glyco_transf_10"/>
    <property type="match status" value="1"/>
</dbReference>
<feature type="domain" description="Fucosyltransferase C-terminal" evidence="25">
    <location>
        <begin position="228"/>
        <end position="401"/>
    </location>
</feature>
<comment type="catalytic activity">
    <reaction evidence="23">
        <text>an alpha-L-Fuc-(1-&gt;2)-beta-D-Gal-(1-&gt;4)-beta-D-GlcNAc derivative + GDP-beta-L-fucose = an alpha-L-Fuc-(1-&gt;2)-beta-D-Gal-(1-&gt;4)-[alpha-L-Fuc-(1-&gt;3)]-beta-D-GlcNAc derivative + GDP + H(+)</text>
        <dbReference type="Rhea" id="RHEA:77191"/>
        <dbReference type="ChEBI" id="CHEBI:15378"/>
        <dbReference type="ChEBI" id="CHEBI:57273"/>
        <dbReference type="ChEBI" id="CHEBI:58189"/>
        <dbReference type="ChEBI" id="CHEBI:133510"/>
        <dbReference type="ChEBI" id="CHEBI:195560"/>
    </reaction>
    <physiologicalReaction direction="left-to-right" evidence="23">
        <dbReference type="Rhea" id="RHEA:77192"/>
    </physiologicalReaction>
</comment>
<protein>
    <recommendedName>
        <fullName evidence="24">Fucosyltransferase</fullName>
        <ecNumber evidence="24">2.4.1.-</ecNumber>
    </recommendedName>
</protein>
<keyword evidence="6 24" id="KW-0808">Transferase</keyword>
<dbReference type="GO" id="GO:0006629">
    <property type="term" value="P:lipid metabolic process"/>
    <property type="evidence" value="ECO:0007669"/>
    <property type="project" value="UniProtKB-KW"/>
</dbReference>
<evidence type="ECO:0000256" key="1">
    <source>
        <dbReference type="ARBA" id="ARBA00004922"/>
    </source>
</evidence>
<dbReference type="PANTHER" id="PTHR11929">
    <property type="entry name" value="ALPHA- 1,3 -FUCOSYLTRANSFERASE"/>
    <property type="match status" value="1"/>
</dbReference>
<evidence type="ECO:0000259" key="25">
    <source>
        <dbReference type="Pfam" id="PF00852"/>
    </source>
</evidence>
<evidence type="ECO:0000256" key="12">
    <source>
        <dbReference type="ARBA" id="ARBA00023136"/>
    </source>
</evidence>
<keyword evidence="9 24" id="KW-1133">Transmembrane helix</keyword>
<keyword evidence="14" id="KW-0325">Glycoprotein</keyword>
<dbReference type="InterPro" id="IPR031481">
    <property type="entry name" value="Glyco_tran_10_N"/>
</dbReference>
<dbReference type="SUPFAM" id="SSF53756">
    <property type="entry name" value="UDP-Glycosyltransferase/glycogen phosphorylase"/>
    <property type="match status" value="1"/>
</dbReference>
<keyword evidence="28" id="KW-1185">Reference proteome</keyword>
<keyword evidence="10 24" id="KW-0333">Golgi apparatus</keyword>
<evidence type="ECO:0000256" key="24">
    <source>
        <dbReference type="RuleBase" id="RU003832"/>
    </source>
</evidence>
<dbReference type="Proteomes" id="UP000314983">
    <property type="component" value="Chromosome 2"/>
</dbReference>
<dbReference type="AlphaFoldDB" id="A0AAY5F105"/>
<evidence type="ECO:0000256" key="10">
    <source>
        <dbReference type="ARBA" id="ARBA00023034"/>
    </source>
</evidence>
<dbReference type="EC" id="2.4.1.-" evidence="24"/>
<evidence type="ECO:0000256" key="22">
    <source>
        <dbReference type="ARBA" id="ARBA00043828"/>
    </source>
</evidence>
<evidence type="ECO:0000256" key="9">
    <source>
        <dbReference type="ARBA" id="ARBA00022989"/>
    </source>
</evidence>
<evidence type="ECO:0000256" key="6">
    <source>
        <dbReference type="ARBA" id="ARBA00022679"/>
    </source>
</evidence>
<evidence type="ECO:0000256" key="15">
    <source>
        <dbReference type="ARBA" id="ARBA00029329"/>
    </source>
</evidence>
<evidence type="ECO:0000256" key="2">
    <source>
        <dbReference type="ARBA" id="ARBA00004934"/>
    </source>
</evidence>
<evidence type="ECO:0000256" key="11">
    <source>
        <dbReference type="ARBA" id="ARBA00023098"/>
    </source>
</evidence>
<comment type="catalytic activity">
    <reaction evidence="17">
        <text>an alpha-Neu5Ac-(2-&gt;3)-beta-D-Gal-(1-&gt;4)-beta-D-GlcNAc-(1-&gt;3)-beta-D-Gal-(1-&gt;4)-beta-D-GlcNAc derivative + GDP-beta-L-fucose = an alpha-Neu5Ac-(2-&gt;3)-beta-D-Gal-(1-&gt;4)-beta-D-GlcNAc-(1-&gt;3)-beta-D-Gal-(1-&gt;4)-[alpha-L-Fuc-(1-&gt;3)]-beta-D-GlcNAc derivative + GDP + H(+)</text>
        <dbReference type="Rhea" id="RHEA:68044"/>
        <dbReference type="ChEBI" id="CHEBI:15378"/>
        <dbReference type="ChEBI" id="CHEBI:57273"/>
        <dbReference type="ChEBI" id="CHEBI:58189"/>
        <dbReference type="ChEBI" id="CHEBI:145343"/>
        <dbReference type="ChEBI" id="CHEBI:176900"/>
    </reaction>
    <physiologicalReaction direction="left-to-right" evidence="17">
        <dbReference type="Rhea" id="RHEA:68045"/>
    </physiologicalReaction>
</comment>
<comment type="catalytic activity">
    <reaction evidence="22">
        <text>beta-D-Gal-(1-&gt;4)-beta-D-GlcNAc-(1-&gt;3)-beta-D-Gal-(1-&gt;4)-D-Glc + GDP-beta-L-fucose = beta-D-Gal-(1-&gt;4)-[alpha-L-Fuc-(1-&gt;3)]-beta-D-GlcNAc-(1-&gt;3)-beta-D-Gal-(1-&gt;4)-D-Glc + GDP + H(+)</text>
        <dbReference type="Rhea" id="RHEA:77187"/>
        <dbReference type="ChEBI" id="CHEBI:15378"/>
        <dbReference type="ChEBI" id="CHEBI:57273"/>
        <dbReference type="ChEBI" id="CHEBI:58189"/>
        <dbReference type="ChEBI" id="CHEBI:60239"/>
        <dbReference type="ChEBI" id="CHEBI:61352"/>
    </reaction>
    <physiologicalReaction direction="left-to-right" evidence="22">
        <dbReference type="Rhea" id="RHEA:77188"/>
    </physiologicalReaction>
</comment>
<keyword evidence="7 24" id="KW-0812">Transmembrane</keyword>
<comment type="similarity">
    <text evidence="3 24">Belongs to the glycosyltransferase 10 family.</text>
</comment>
<keyword evidence="11" id="KW-0443">Lipid metabolism</keyword>
<evidence type="ECO:0000256" key="8">
    <source>
        <dbReference type="ARBA" id="ARBA00022968"/>
    </source>
</evidence>
<comment type="pathway">
    <text evidence="1">Protein modification; protein glycosylation.</text>
</comment>
<dbReference type="GO" id="GO:0017083">
    <property type="term" value="F:4-galactosyl-N-acetylglucosaminide 3-alpha-L-fucosyltransferase activity"/>
    <property type="evidence" value="ECO:0007669"/>
    <property type="project" value="UniProtKB-EC"/>
</dbReference>
<accession>A0AAY5F105</accession>
<sequence length="404" mass="47094">KTIITIMKKNRPTMTPKMPSGHRQHIIVGLVLLVCFSAVFFIYYKPAISWLPCSRSEPTPDACTDACLKVLKEEKAGNDCILNQTLKEQQTAATQSPQLDSTHNANDTVVLIWSWPFGYQFNLESCGSEFGITGCHLTADRNQLDKAHGVMFHLRDIGGELSYLLTLSRPPLQKWVWMNMESPANSPQLPGADDLFNLTSNYRRDSDIWVPYGQLIEASEEDKTFQIPMKDKLVCWIVSNWNNNYKRVSYFNELSKYINIEVYGRHFGKYINKEDYFKIMSSCKFYLAFENSIYKDYMSDKLYHPMRYGTVPVVLGPPRENYEEFVPGNSFIHVDDFESPKEMADLLKLLDQNQEMYEQYFTWKKYFTVKGSAFGLEHACRICEHLKKNKNFRVFKNINKWYWG</sequence>
<evidence type="ECO:0000256" key="13">
    <source>
        <dbReference type="ARBA" id="ARBA00023157"/>
    </source>
</evidence>
<reference evidence="27" key="3">
    <citation type="submission" date="2025-09" db="UniProtKB">
        <authorList>
            <consortium name="Ensembl"/>
        </authorList>
    </citation>
    <scope>IDENTIFICATION</scope>
</reference>
<keyword evidence="5 24" id="KW-0328">Glycosyltransferase</keyword>
<evidence type="ECO:0000256" key="3">
    <source>
        <dbReference type="ARBA" id="ARBA00008919"/>
    </source>
</evidence>
<dbReference type="Ensembl" id="ENSEEET00000058140.1">
    <property type="protein sequence ID" value="ENSEEEP00000062687.1"/>
    <property type="gene ID" value="ENSEEEG00000027181.1"/>
</dbReference>
<dbReference type="Gene3D" id="3.40.50.11660">
    <property type="entry name" value="Glycosyl transferase family 10, C-terminal domain"/>
    <property type="match status" value="1"/>
</dbReference>
<keyword evidence="8" id="KW-0735">Signal-anchor</keyword>
<keyword evidence="13" id="KW-1015">Disulfide bond</keyword>
<reference evidence="27" key="2">
    <citation type="submission" date="2025-08" db="UniProtKB">
        <authorList>
            <consortium name="Ensembl"/>
        </authorList>
    </citation>
    <scope>IDENTIFICATION</scope>
</reference>
<evidence type="ECO:0000256" key="21">
    <source>
        <dbReference type="ARBA" id="ARBA00037848"/>
    </source>
</evidence>
<evidence type="ECO:0000313" key="28">
    <source>
        <dbReference type="Proteomes" id="UP000314983"/>
    </source>
</evidence>
<evidence type="ECO:0000256" key="4">
    <source>
        <dbReference type="ARBA" id="ARBA00011738"/>
    </source>
</evidence>
<dbReference type="InterPro" id="IPR038577">
    <property type="entry name" value="GT10-like_C_sf"/>
</dbReference>
<evidence type="ECO:0000313" key="27">
    <source>
        <dbReference type="Ensembl" id="ENSEEEP00000062687.1"/>
    </source>
</evidence>
<reference evidence="27 28" key="1">
    <citation type="submission" date="2020-05" db="EMBL/GenBank/DDBJ databases">
        <title>Electrophorus electricus (electric eel) genome, fEleEle1, primary haplotype.</title>
        <authorList>
            <person name="Myers G."/>
            <person name="Meyer A."/>
            <person name="Fedrigo O."/>
            <person name="Formenti G."/>
            <person name="Rhie A."/>
            <person name="Tracey A."/>
            <person name="Sims Y."/>
            <person name="Jarvis E.D."/>
        </authorList>
    </citation>
    <scope>NUCLEOTIDE SEQUENCE [LARGE SCALE GENOMIC DNA]</scope>
</reference>
<dbReference type="PANTHER" id="PTHR11929:SF10">
    <property type="entry name" value="4-GALACTOSYL-N-ACETYLGLUCOSAMINIDE 3-ALPHA-L-FUCOSYLTRANSFERASE 9"/>
    <property type="match status" value="1"/>
</dbReference>
<evidence type="ECO:0000259" key="26">
    <source>
        <dbReference type="Pfam" id="PF17039"/>
    </source>
</evidence>
<evidence type="ECO:0000256" key="17">
    <source>
        <dbReference type="ARBA" id="ARBA00036234"/>
    </source>
</evidence>
<evidence type="ECO:0000256" key="20">
    <source>
        <dbReference type="ARBA" id="ARBA00036757"/>
    </source>
</evidence>